<dbReference type="Gene3D" id="2.40.70.10">
    <property type="entry name" value="Acid Proteases"/>
    <property type="match status" value="2"/>
</dbReference>
<dbReference type="GO" id="GO:0006508">
    <property type="term" value="P:proteolysis"/>
    <property type="evidence" value="ECO:0007669"/>
    <property type="project" value="UniProtKB-KW"/>
</dbReference>
<dbReference type="InterPro" id="IPR001969">
    <property type="entry name" value="Aspartic_peptidase_AS"/>
</dbReference>
<proteinExistence type="predicted"/>
<gene>
    <name evidence="1" type="ORF">SAMN05421747_102180</name>
</gene>
<dbReference type="InterPro" id="IPR034122">
    <property type="entry name" value="Retropepsin-like_bacterial"/>
</dbReference>
<name>A0A1I1F129_9SPHI</name>
<dbReference type="CDD" id="cd05483">
    <property type="entry name" value="retropepsin_like_bacteria"/>
    <property type="match status" value="1"/>
</dbReference>
<keyword evidence="1" id="KW-0378">Hydrolase</keyword>
<evidence type="ECO:0000313" key="2">
    <source>
        <dbReference type="Proteomes" id="UP000199577"/>
    </source>
</evidence>
<dbReference type="GO" id="GO:0004190">
    <property type="term" value="F:aspartic-type endopeptidase activity"/>
    <property type="evidence" value="ECO:0007669"/>
    <property type="project" value="InterPro"/>
</dbReference>
<dbReference type="InterPro" id="IPR021109">
    <property type="entry name" value="Peptidase_aspartic_dom_sf"/>
</dbReference>
<dbReference type="AlphaFoldDB" id="A0A1I1F129"/>
<keyword evidence="2" id="KW-1185">Reference proteome</keyword>
<reference evidence="1 2" key="1">
    <citation type="submission" date="2016-10" db="EMBL/GenBank/DDBJ databases">
        <authorList>
            <person name="de Groot N.N."/>
        </authorList>
    </citation>
    <scope>NUCLEOTIDE SEQUENCE [LARGE SCALE GENOMIC DNA]</scope>
    <source>
        <strain evidence="1 2">DSM 22900</strain>
    </source>
</reference>
<dbReference type="PROSITE" id="PS00141">
    <property type="entry name" value="ASP_PROTEASE"/>
    <property type="match status" value="1"/>
</dbReference>
<dbReference type="EMBL" id="FOLL01000002">
    <property type="protein sequence ID" value="SFB93139.1"/>
    <property type="molecule type" value="Genomic_DNA"/>
</dbReference>
<keyword evidence="1" id="KW-0645">Protease</keyword>
<dbReference type="STRING" id="623281.SAMN05421747_102180"/>
<dbReference type="Pfam" id="PF13650">
    <property type="entry name" value="Asp_protease_2"/>
    <property type="match status" value="1"/>
</dbReference>
<dbReference type="SUPFAM" id="SSF50630">
    <property type="entry name" value="Acid proteases"/>
    <property type="match status" value="1"/>
</dbReference>
<evidence type="ECO:0000313" key="1">
    <source>
        <dbReference type="EMBL" id="SFB93139.1"/>
    </source>
</evidence>
<sequence length="448" mass="50112">MFLCVMNLLQILGYQIIRKYIVLPLIGLNLCISSCRPVPVGSTATENGKILDSLYHAKDFFRMKTSYDGLESRLSEYEKLYYGSVLKNLFNEPGESLSAIAELEQRFGKKITDSTRSALWQLQLSNYIKRLDYRNAARVSRLILGNYTAYLDSATLSDIRNELNIWKALEKVPAVKASVNTDHRLLLTLDKAGLKNTTVRFGSDSVDFIFDTGANFSVIRRSVAEKAGLKIMETDFLVGTITGEQVKSRLAVAPQIHMGSITWHNVVFLVFDDNSLTIPQIDYHIYGILGFPEIRSLREIRISKDNILTVPARPTAGQPQNLYFDGLMPIIAARHGGDTLAFSFDSGASTTHLYPKFYEKYQRAIDTLYTITSIAFGGAGGVQEFTGVENVALDLELGDKYGQLDNIALIVDERYTEKRGIFGNLGQDFIGLFGGFAINFETSSLWFE</sequence>
<organism evidence="1 2">
    <name type="scientific">Parapedobacter composti</name>
    <dbReference type="NCBI Taxonomy" id="623281"/>
    <lineage>
        <taxon>Bacteria</taxon>
        <taxon>Pseudomonadati</taxon>
        <taxon>Bacteroidota</taxon>
        <taxon>Sphingobacteriia</taxon>
        <taxon>Sphingobacteriales</taxon>
        <taxon>Sphingobacteriaceae</taxon>
        <taxon>Parapedobacter</taxon>
    </lineage>
</organism>
<protein>
    <submittedName>
        <fullName evidence="1">Aspartyl protease</fullName>
    </submittedName>
</protein>
<dbReference type="OrthoDB" id="622881at2"/>
<dbReference type="Proteomes" id="UP000199577">
    <property type="component" value="Unassembled WGS sequence"/>
</dbReference>
<accession>A0A1I1F129</accession>